<dbReference type="OrthoDB" id="7066463at2"/>
<evidence type="ECO:0000313" key="2">
    <source>
        <dbReference type="EMBL" id="KAE8758182.1"/>
    </source>
</evidence>
<feature type="transmembrane region" description="Helical" evidence="1">
    <location>
        <begin position="12"/>
        <end position="34"/>
    </location>
</feature>
<dbReference type="RefSeq" id="WP_154561645.1">
    <property type="nucleotide sequence ID" value="NZ_JAQQFJ010000009.1"/>
</dbReference>
<feature type="transmembrane region" description="Helical" evidence="1">
    <location>
        <begin position="59"/>
        <end position="78"/>
    </location>
</feature>
<protein>
    <recommendedName>
        <fullName evidence="4">DUF998 domain-containing protein</fullName>
    </recommendedName>
</protein>
<name>A0A6N6WC00_9BURK</name>
<reference evidence="2 3" key="1">
    <citation type="journal article" date="2020" name="Int. J. Syst. Evol. Microbiol.">
        <title>Paraburkholderia madseniana sp. nov., a phenolic acid-degrading bacterium isolated from acidic forest soil.</title>
        <authorList>
            <person name="Wilhelm R.C."/>
            <person name="Murphy S.J.L."/>
            <person name="Feriancek N.M."/>
            <person name="Karasz D.C."/>
            <person name="DeRito C.M."/>
            <person name="Newman J.D."/>
            <person name="Buckley D.H."/>
        </authorList>
    </citation>
    <scope>NUCLEOTIDE SEQUENCE [LARGE SCALE GENOMIC DNA]</scope>
    <source>
        <strain evidence="2 3">RP11</strain>
    </source>
</reference>
<accession>A0A6N6WC00</accession>
<organism evidence="2 3">
    <name type="scientific">Paraburkholderia madseniana</name>
    <dbReference type="NCBI Taxonomy" id="2599607"/>
    <lineage>
        <taxon>Bacteria</taxon>
        <taxon>Pseudomonadati</taxon>
        <taxon>Pseudomonadota</taxon>
        <taxon>Betaproteobacteria</taxon>
        <taxon>Burkholderiales</taxon>
        <taxon>Burkholderiaceae</taxon>
        <taxon>Paraburkholderia</taxon>
    </lineage>
</organism>
<dbReference type="Proteomes" id="UP000463700">
    <property type="component" value="Unassembled WGS sequence"/>
</dbReference>
<keyword evidence="1" id="KW-0812">Transmembrane</keyword>
<feature type="transmembrane region" description="Helical" evidence="1">
    <location>
        <begin position="175"/>
        <end position="195"/>
    </location>
</feature>
<comment type="caution">
    <text evidence="2">The sequence shown here is derived from an EMBL/GenBank/DDBJ whole genome shotgun (WGS) entry which is preliminary data.</text>
</comment>
<keyword evidence="1" id="KW-1133">Transmembrane helix</keyword>
<feature type="transmembrane region" description="Helical" evidence="1">
    <location>
        <begin position="99"/>
        <end position="119"/>
    </location>
</feature>
<proteinExistence type="predicted"/>
<evidence type="ECO:0000313" key="3">
    <source>
        <dbReference type="Proteomes" id="UP000463700"/>
    </source>
</evidence>
<keyword evidence="1" id="KW-0472">Membrane</keyword>
<dbReference type="EMBL" id="VOSW01000036">
    <property type="protein sequence ID" value="KAE8758182.1"/>
    <property type="molecule type" value="Genomic_DNA"/>
</dbReference>
<feature type="transmembrane region" description="Helical" evidence="1">
    <location>
        <begin position="207"/>
        <end position="228"/>
    </location>
</feature>
<evidence type="ECO:0000256" key="1">
    <source>
        <dbReference type="SAM" id="Phobius"/>
    </source>
</evidence>
<evidence type="ECO:0008006" key="4">
    <source>
        <dbReference type="Google" id="ProtNLM"/>
    </source>
</evidence>
<dbReference type="AlphaFoldDB" id="A0A6N6WC00"/>
<sequence>MNQNAQGTDYGMWRLLAWCGPIFMAIFCYFWGILSHNMPPIGADVTPAQIAAHYLENNLALRVGMSVCMVGAAFYMAWGCAVSKVMRRIEGPDGLLSSLEMMGATITVCPLLIACGTWLTAAMETSILTPELIHTLYYMGWMIIDLAYMVTTFQIFAICVVFLRDKRAEPLMPAWVCWWGFFTCATFFPVSLIPFFKTGPFAFQGMFNFWVAFLAWYAWVFATSFYVIRAITRIEQEDTDLVASSISEAGFPAISST</sequence>
<feature type="transmembrane region" description="Helical" evidence="1">
    <location>
        <begin position="139"/>
        <end position="163"/>
    </location>
</feature>
<gene>
    <name evidence="2" type="ORF">FSO04_19860</name>
</gene>